<dbReference type="InterPro" id="IPR019826">
    <property type="entry name" value="Carboxylesterase_B_AS"/>
</dbReference>
<protein>
    <recommendedName>
        <fullName evidence="3">Carboxylic ester hydrolase</fullName>
        <ecNumber evidence="3">3.1.1.-</ecNumber>
    </recommendedName>
</protein>
<dbReference type="InterPro" id="IPR002018">
    <property type="entry name" value="CarbesteraseB"/>
</dbReference>
<dbReference type="Proteomes" id="UP000078503">
    <property type="component" value="Unassembled WGS sequence"/>
</dbReference>
<evidence type="ECO:0000256" key="2">
    <source>
        <dbReference type="ARBA" id="ARBA00022801"/>
    </source>
</evidence>
<gene>
    <name evidence="5" type="ORF">A3K86_21560</name>
</gene>
<dbReference type="EMBL" id="LVHF01000033">
    <property type="protein sequence ID" value="OAN11518.1"/>
    <property type="molecule type" value="Genomic_DNA"/>
</dbReference>
<evidence type="ECO:0000313" key="5">
    <source>
        <dbReference type="EMBL" id="OAN11518.1"/>
    </source>
</evidence>
<evidence type="ECO:0000313" key="6">
    <source>
        <dbReference type="Proteomes" id="UP000078503"/>
    </source>
</evidence>
<dbReference type="PANTHER" id="PTHR11559">
    <property type="entry name" value="CARBOXYLESTERASE"/>
    <property type="match status" value="1"/>
</dbReference>
<keyword evidence="2 3" id="KW-0378">Hydrolase</keyword>
<reference evidence="5 6" key="1">
    <citation type="submission" date="2016-03" db="EMBL/GenBank/DDBJ databases">
        <title>Photobacterium proteolyticum sp. nov. a protease producing bacterium isolated from ocean sediments of Laizhou Bay.</title>
        <authorList>
            <person name="Li Y."/>
        </authorList>
    </citation>
    <scope>NUCLEOTIDE SEQUENCE [LARGE SCALE GENOMIC DNA]</scope>
    <source>
        <strain evidence="5 6">R-40508</strain>
    </source>
</reference>
<proteinExistence type="inferred from homology"/>
<dbReference type="OrthoDB" id="9775851at2"/>
<organism evidence="5 6">
    <name type="scientific">Photobacterium jeanii</name>
    <dbReference type="NCBI Taxonomy" id="858640"/>
    <lineage>
        <taxon>Bacteria</taxon>
        <taxon>Pseudomonadati</taxon>
        <taxon>Pseudomonadota</taxon>
        <taxon>Gammaproteobacteria</taxon>
        <taxon>Vibrionales</taxon>
        <taxon>Vibrionaceae</taxon>
        <taxon>Photobacterium</taxon>
    </lineage>
</organism>
<dbReference type="PROSITE" id="PS00941">
    <property type="entry name" value="CARBOXYLESTERASE_B_2"/>
    <property type="match status" value="1"/>
</dbReference>
<dbReference type="RefSeq" id="WP_068336468.1">
    <property type="nucleotide sequence ID" value="NZ_LVHF01000033.1"/>
</dbReference>
<comment type="caution">
    <text evidence="5">The sequence shown here is derived from an EMBL/GenBank/DDBJ whole genome shotgun (WGS) entry which is preliminary data.</text>
</comment>
<evidence type="ECO:0000256" key="1">
    <source>
        <dbReference type="ARBA" id="ARBA00005964"/>
    </source>
</evidence>
<dbReference type="PROSITE" id="PS00122">
    <property type="entry name" value="CARBOXYLESTERASE_B_1"/>
    <property type="match status" value="1"/>
</dbReference>
<name>A0A178K2I4_9GAMM</name>
<sequence>MLNNILLKSPNFKHRAQIISSSLFALLLAGCNGNDNQDQEQLVFTYAQSNGTQYQGLVEQVKNSPNVDDQVEVFKGIKYAEANRFELPHTYQPSNPLLTQALTFGKMCPQGKASEFDSKQMSEDCLYLNVWRPTKHYDAPLPVYVFIHGGAFEAGSGSKPLNHGDAIVANANHNDQPILAVTLNYRLGIFGALNLDNGTSGNFGIHDQRMALKWVKEHIADFGGNPDNVTLFGESAGAMSVGIHQLNPNDEETGEPLFHHAIMQSNPYGIEYKNFRAAKNIATKLNTYKNETFGTDANNDVSWDSLSTQQVMKIGAYSKNPNFLASTLFDYLSDMKPALSRVLAFAPYSEKRNWPYKNPEHSVLLSQPHTADFSSTPTVISFNDSEANAFTSIFEALMLIDRDITLTIPALGSEQEITFNPKYATYPALVSALLFPKKVDTLLNLPHYKPSSKSESLKSTENIKRLRMLIDDMVFTCPSRKVAKNNQARLYHYNYKSDFPVWSLKTFLPSFFSCFGSVCHADELPFVFNKALNIQSTPVKPSPKDKQMMSLVSGEWFKPEMFTPTQTSDQQDTVWMIDRTGIKPVQDWDRAINAIPNNDGTLSAQGRCEILENNGFI</sequence>
<dbReference type="GO" id="GO:0016787">
    <property type="term" value="F:hydrolase activity"/>
    <property type="evidence" value="ECO:0007669"/>
    <property type="project" value="UniProtKB-KW"/>
</dbReference>
<feature type="domain" description="Carboxylesterase type B" evidence="4">
    <location>
        <begin position="56"/>
        <end position="556"/>
    </location>
</feature>
<evidence type="ECO:0000256" key="3">
    <source>
        <dbReference type="RuleBase" id="RU361235"/>
    </source>
</evidence>
<dbReference type="ESTHER" id="9gamm-a0a178k2i4">
    <property type="family name" value="Carb_B_Bacteria"/>
</dbReference>
<dbReference type="InterPro" id="IPR029058">
    <property type="entry name" value="AB_hydrolase_fold"/>
</dbReference>
<evidence type="ECO:0000259" key="4">
    <source>
        <dbReference type="Pfam" id="PF00135"/>
    </source>
</evidence>
<dbReference type="AlphaFoldDB" id="A0A178K2I4"/>
<dbReference type="STRING" id="858640.A3K86_21560"/>
<dbReference type="Pfam" id="PF00135">
    <property type="entry name" value="COesterase"/>
    <property type="match status" value="1"/>
</dbReference>
<dbReference type="EC" id="3.1.1.-" evidence="3"/>
<dbReference type="InterPro" id="IPR050309">
    <property type="entry name" value="Type-B_Carboxylest/Lipase"/>
</dbReference>
<keyword evidence="6" id="KW-1185">Reference proteome</keyword>
<dbReference type="Gene3D" id="3.40.50.1820">
    <property type="entry name" value="alpha/beta hydrolase"/>
    <property type="match status" value="1"/>
</dbReference>
<accession>A0A178K2I4</accession>
<comment type="similarity">
    <text evidence="1 3">Belongs to the type-B carboxylesterase/lipase family.</text>
</comment>
<dbReference type="SUPFAM" id="SSF53474">
    <property type="entry name" value="alpha/beta-Hydrolases"/>
    <property type="match status" value="1"/>
</dbReference>
<dbReference type="InterPro" id="IPR019819">
    <property type="entry name" value="Carboxylesterase_B_CS"/>
</dbReference>